<dbReference type="AlphaFoldDB" id="A0A9P4NVD5"/>
<keyword evidence="2" id="KW-1185">Reference proteome</keyword>
<gene>
    <name evidence="1" type="ORF">EJ08DRAFT_131991</name>
</gene>
<organism evidence="1 2">
    <name type="scientific">Tothia fuscella</name>
    <dbReference type="NCBI Taxonomy" id="1048955"/>
    <lineage>
        <taxon>Eukaryota</taxon>
        <taxon>Fungi</taxon>
        <taxon>Dikarya</taxon>
        <taxon>Ascomycota</taxon>
        <taxon>Pezizomycotina</taxon>
        <taxon>Dothideomycetes</taxon>
        <taxon>Pleosporomycetidae</taxon>
        <taxon>Venturiales</taxon>
        <taxon>Cylindrosympodiaceae</taxon>
        <taxon>Tothia</taxon>
    </lineage>
</organism>
<evidence type="ECO:0000313" key="1">
    <source>
        <dbReference type="EMBL" id="KAF2432421.1"/>
    </source>
</evidence>
<dbReference type="EMBL" id="MU007026">
    <property type="protein sequence ID" value="KAF2432421.1"/>
    <property type="molecule type" value="Genomic_DNA"/>
</dbReference>
<accession>A0A9P4NVD5</accession>
<proteinExistence type="predicted"/>
<evidence type="ECO:0000313" key="2">
    <source>
        <dbReference type="Proteomes" id="UP000800235"/>
    </source>
</evidence>
<dbReference type="Proteomes" id="UP000800235">
    <property type="component" value="Unassembled WGS sequence"/>
</dbReference>
<comment type="caution">
    <text evidence="1">The sequence shown here is derived from an EMBL/GenBank/DDBJ whole genome shotgun (WGS) entry which is preliminary data.</text>
</comment>
<reference evidence="1" key="1">
    <citation type="journal article" date="2020" name="Stud. Mycol.">
        <title>101 Dothideomycetes genomes: a test case for predicting lifestyles and emergence of pathogens.</title>
        <authorList>
            <person name="Haridas S."/>
            <person name="Albert R."/>
            <person name="Binder M."/>
            <person name="Bloem J."/>
            <person name="Labutti K."/>
            <person name="Salamov A."/>
            <person name="Andreopoulos B."/>
            <person name="Baker S."/>
            <person name="Barry K."/>
            <person name="Bills G."/>
            <person name="Bluhm B."/>
            <person name="Cannon C."/>
            <person name="Castanera R."/>
            <person name="Culley D."/>
            <person name="Daum C."/>
            <person name="Ezra D."/>
            <person name="Gonzalez J."/>
            <person name="Henrissat B."/>
            <person name="Kuo A."/>
            <person name="Liang C."/>
            <person name="Lipzen A."/>
            <person name="Lutzoni F."/>
            <person name="Magnuson J."/>
            <person name="Mondo S."/>
            <person name="Nolan M."/>
            <person name="Ohm R."/>
            <person name="Pangilinan J."/>
            <person name="Park H.-J."/>
            <person name="Ramirez L."/>
            <person name="Alfaro M."/>
            <person name="Sun H."/>
            <person name="Tritt A."/>
            <person name="Yoshinaga Y."/>
            <person name="Zwiers L.-H."/>
            <person name="Turgeon B."/>
            <person name="Goodwin S."/>
            <person name="Spatafora J."/>
            <person name="Crous P."/>
            <person name="Grigoriev I."/>
        </authorList>
    </citation>
    <scope>NUCLEOTIDE SEQUENCE</scope>
    <source>
        <strain evidence="1">CBS 130266</strain>
    </source>
</reference>
<protein>
    <submittedName>
        <fullName evidence="1">Uncharacterized protein</fullName>
    </submittedName>
</protein>
<name>A0A9P4NVD5_9PEZI</name>
<sequence length="216" mass="23114">MVADVNLAIKTLQTLMAVDVTKTPPIHMVVGVNLAIKTPTAVTRSPAGLVEIPLIHTDLELKSLLMVMMSRLPGLEAGETTMMIHTDPATRRHLTVMTIHSDQATRRHPTVMTIHSDQATRRHPMAMTSEPLGMAARGPMTIHTALATSNPRTGGITTLLPASVARGRMMMIHMVRPTSSPHSVATTIVHPASAASGPMKIHTAQAINSPQAAMED</sequence>